<comment type="caution">
    <text evidence="1">The sequence shown here is derived from an EMBL/GenBank/DDBJ whole genome shotgun (WGS) entry which is preliminary data.</text>
</comment>
<dbReference type="AlphaFoldDB" id="A0A0R2DKI6"/>
<dbReference type="STRING" id="1423744.FC86_GL000038"/>
<evidence type="ECO:0000313" key="2">
    <source>
        <dbReference type="Proteomes" id="UP000051378"/>
    </source>
</evidence>
<name>A0A0R2DKI6_9LACO</name>
<dbReference type="OrthoDB" id="350535at2"/>
<dbReference type="Pfam" id="PF07972">
    <property type="entry name" value="Flavodoxin_NdrI"/>
    <property type="match status" value="1"/>
</dbReference>
<dbReference type="RefSeq" id="WP_056974229.1">
    <property type="nucleotide sequence ID" value="NZ_AYZL01000008.1"/>
</dbReference>
<proteinExistence type="predicted"/>
<accession>A0A0R2DKI6</accession>
<reference evidence="1 2" key="1">
    <citation type="journal article" date="2015" name="Genome Announc.">
        <title>Expanding the biotechnology potential of lactobacilli through comparative genomics of 213 strains and associated genera.</title>
        <authorList>
            <person name="Sun Z."/>
            <person name="Harris H.M."/>
            <person name="McCann A."/>
            <person name="Guo C."/>
            <person name="Argimon S."/>
            <person name="Zhang W."/>
            <person name="Yang X."/>
            <person name="Jeffery I.B."/>
            <person name="Cooney J.C."/>
            <person name="Kagawa T.F."/>
            <person name="Liu W."/>
            <person name="Song Y."/>
            <person name="Salvetti E."/>
            <person name="Wrobel A."/>
            <person name="Rasinkangas P."/>
            <person name="Parkhill J."/>
            <person name="Rea M.C."/>
            <person name="O'Sullivan O."/>
            <person name="Ritari J."/>
            <person name="Douillard F.P."/>
            <person name="Paul Ross R."/>
            <person name="Yang R."/>
            <person name="Briner A.E."/>
            <person name="Felis G.E."/>
            <person name="de Vos W.M."/>
            <person name="Barrangou R."/>
            <person name="Klaenhammer T.R."/>
            <person name="Caufield P.W."/>
            <person name="Cui Y."/>
            <person name="Zhang H."/>
            <person name="O'Toole P.W."/>
        </authorList>
    </citation>
    <scope>NUCLEOTIDE SEQUENCE [LARGE SCALE GENOMIC DNA]</scope>
    <source>
        <strain evidence="1 2">DSM 23037</strain>
    </source>
</reference>
<evidence type="ECO:0000313" key="1">
    <source>
        <dbReference type="EMBL" id="KRN04590.1"/>
    </source>
</evidence>
<dbReference type="PANTHER" id="PTHR37297:SF1">
    <property type="entry name" value="PROTEIN NRDI"/>
    <property type="match status" value="1"/>
</dbReference>
<dbReference type="SUPFAM" id="SSF52218">
    <property type="entry name" value="Flavoproteins"/>
    <property type="match status" value="1"/>
</dbReference>
<dbReference type="GO" id="GO:0010181">
    <property type="term" value="F:FMN binding"/>
    <property type="evidence" value="ECO:0007669"/>
    <property type="project" value="InterPro"/>
</dbReference>
<dbReference type="PATRIC" id="fig|1423744.4.peg.41"/>
<dbReference type="PANTHER" id="PTHR37297">
    <property type="entry name" value="PROTEIN NRDI"/>
    <property type="match status" value="1"/>
</dbReference>
<dbReference type="PIRSF" id="PIRSF005087">
    <property type="entry name" value="NrdI"/>
    <property type="match status" value="1"/>
</dbReference>
<dbReference type="NCBIfam" id="TIGR00333">
    <property type="entry name" value="nrdI"/>
    <property type="match status" value="1"/>
</dbReference>
<dbReference type="InterPro" id="IPR004465">
    <property type="entry name" value="RNR_NrdI"/>
</dbReference>
<dbReference type="Proteomes" id="UP000051378">
    <property type="component" value="Unassembled WGS sequence"/>
</dbReference>
<keyword evidence="2" id="KW-1185">Reference proteome</keyword>
<organism evidence="1 2">
    <name type="scientific">Holzapfeliella floricola DSM 23037 = JCM 16512</name>
    <dbReference type="NCBI Taxonomy" id="1423744"/>
    <lineage>
        <taxon>Bacteria</taxon>
        <taxon>Bacillati</taxon>
        <taxon>Bacillota</taxon>
        <taxon>Bacilli</taxon>
        <taxon>Lactobacillales</taxon>
        <taxon>Lactobacillaceae</taxon>
        <taxon>Holzapfeliella</taxon>
    </lineage>
</organism>
<protein>
    <submittedName>
        <fullName evidence="1">Ribonucleotide reductase stimulatory protein</fullName>
    </submittedName>
</protein>
<dbReference type="InterPro" id="IPR029039">
    <property type="entry name" value="Flavoprotein-like_sf"/>
</dbReference>
<dbReference type="Gene3D" id="3.40.50.360">
    <property type="match status" value="1"/>
</dbReference>
<dbReference type="EMBL" id="AYZL01000008">
    <property type="protein sequence ID" value="KRN04590.1"/>
    <property type="molecule type" value="Genomic_DNA"/>
</dbReference>
<gene>
    <name evidence="1" type="ORF">FC86_GL000038</name>
</gene>
<sequence>MKLVFYTLTGQTRRFMKKLDLPSYEISDEDPFHEMNEPFILIVPSYELELVESILEFLDYGSNSENLVGVAGGGNKNFNHLYLHTAKKISEHYDVPIIFDFEFNGTNKDVAEFKKVVKEYES</sequence>